<dbReference type="Pfam" id="PF00335">
    <property type="entry name" value="Tetraspanin"/>
    <property type="match status" value="1"/>
</dbReference>
<dbReference type="InterPro" id="IPR000301">
    <property type="entry name" value="Tetraspanin_animals"/>
</dbReference>
<evidence type="ECO:0000256" key="1">
    <source>
        <dbReference type="ARBA" id="ARBA00004141"/>
    </source>
</evidence>
<dbReference type="InterPro" id="IPR018499">
    <property type="entry name" value="Tetraspanin/Peripherin"/>
</dbReference>
<comment type="subcellular location">
    <subcellularLocation>
        <location evidence="1 7">Membrane</location>
        <topology evidence="1 7">Multi-pass membrane protein</topology>
    </subcellularLocation>
</comment>
<dbReference type="OrthoDB" id="9993879at2759"/>
<evidence type="ECO:0000256" key="2">
    <source>
        <dbReference type="ARBA" id="ARBA00006840"/>
    </source>
</evidence>
<feature type="transmembrane region" description="Helical" evidence="7">
    <location>
        <begin position="83"/>
        <end position="105"/>
    </location>
</feature>
<dbReference type="KEGG" id="tad:TRIADDRAFT_54107"/>
<evidence type="ECO:0000256" key="6">
    <source>
        <dbReference type="PIRSR" id="PIRSR002419-1"/>
    </source>
</evidence>
<dbReference type="PhylomeDB" id="B3RR47"/>
<keyword evidence="5 7" id="KW-0472">Membrane</keyword>
<sequence>MAERDCSKCFLCFFNLIIWLVGVALIVFGGYLMGVYGDYTSVLNEQYTVLPFGIIIGVGVLFFFCAVLGWCAASRNSRACFGVFFFILFAIFAMEIAAVALGVFFKSNISDFIGKDLENAIKNYDTHNDHGIDRIVDKIQELFHCCGNHNYTDWSSSPFDHVYPASVPDSCCKNRTSGCGNDSLSLPRNQAGEIIYIEGCHDAIFNVAHDDMGIIIAVAASFAAIQILCMICTVFIMCRRSNDRLISGYDILGDGVVA</sequence>
<feature type="transmembrane region" description="Helical" evidence="7">
    <location>
        <begin position="12"/>
        <end position="37"/>
    </location>
</feature>
<dbReference type="EMBL" id="DS985243">
    <property type="protein sequence ID" value="EDV26815.1"/>
    <property type="molecule type" value="Genomic_DNA"/>
</dbReference>
<organism evidence="8 9">
    <name type="scientific">Trichoplax adhaerens</name>
    <name type="common">Trichoplax reptans</name>
    <dbReference type="NCBI Taxonomy" id="10228"/>
    <lineage>
        <taxon>Eukaryota</taxon>
        <taxon>Metazoa</taxon>
        <taxon>Placozoa</taxon>
        <taxon>Uniplacotomia</taxon>
        <taxon>Trichoplacea</taxon>
        <taxon>Trichoplacidae</taxon>
        <taxon>Trichoplax</taxon>
    </lineage>
</organism>
<keyword evidence="9" id="KW-1185">Reference proteome</keyword>
<dbReference type="OMA" id="FAIFAME"/>
<dbReference type="PANTHER" id="PTHR19282">
    <property type="entry name" value="TETRASPANIN"/>
    <property type="match status" value="1"/>
</dbReference>
<dbReference type="AlphaFoldDB" id="B3RR47"/>
<accession>B3RR47</accession>
<dbReference type="PANTHER" id="PTHR19282:SF556">
    <property type="entry name" value="TETRASPANIN"/>
    <property type="match status" value="1"/>
</dbReference>
<feature type="disulfide bond" evidence="6">
    <location>
        <begin position="145"/>
        <end position="179"/>
    </location>
</feature>
<dbReference type="InterPro" id="IPR008952">
    <property type="entry name" value="Tetraspanin_EC2_sf"/>
</dbReference>
<feature type="transmembrane region" description="Helical" evidence="7">
    <location>
        <begin position="49"/>
        <end position="71"/>
    </location>
</feature>
<dbReference type="InParanoid" id="B3RR47"/>
<dbReference type="Gene3D" id="1.10.1450.10">
    <property type="entry name" value="Tetraspanin"/>
    <property type="match status" value="1"/>
</dbReference>
<evidence type="ECO:0000256" key="7">
    <source>
        <dbReference type="RuleBase" id="RU361218"/>
    </source>
</evidence>
<dbReference type="eggNOG" id="KOG3882">
    <property type="taxonomic scope" value="Eukaryota"/>
</dbReference>
<dbReference type="FunCoup" id="B3RR47">
    <property type="interactions" value="463"/>
</dbReference>
<protein>
    <recommendedName>
        <fullName evidence="7">Tetraspanin</fullName>
    </recommendedName>
</protein>
<evidence type="ECO:0000313" key="8">
    <source>
        <dbReference type="EMBL" id="EDV26815.1"/>
    </source>
</evidence>
<dbReference type="GeneID" id="6751491"/>
<dbReference type="FunFam" id="1.10.1450.10:FF:000029">
    <property type="entry name" value="Tetraspanin"/>
    <property type="match status" value="1"/>
</dbReference>
<dbReference type="SUPFAM" id="SSF48652">
    <property type="entry name" value="Tetraspanin"/>
    <property type="match status" value="1"/>
</dbReference>
<dbReference type="PIRSF" id="PIRSF002419">
    <property type="entry name" value="Tetraspanin"/>
    <property type="match status" value="1"/>
</dbReference>
<dbReference type="RefSeq" id="XP_002110811.1">
    <property type="nucleotide sequence ID" value="XM_002110775.1"/>
</dbReference>
<keyword evidence="3 7" id="KW-0812">Transmembrane</keyword>
<keyword evidence="4 7" id="KW-1133">Transmembrane helix</keyword>
<evidence type="ECO:0000256" key="4">
    <source>
        <dbReference type="ARBA" id="ARBA00022989"/>
    </source>
</evidence>
<comment type="similarity">
    <text evidence="2 7">Belongs to the tetraspanin (TM4SF) family.</text>
</comment>
<reference evidence="8 9" key="1">
    <citation type="journal article" date="2008" name="Nature">
        <title>The Trichoplax genome and the nature of placozoans.</title>
        <authorList>
            <person name="Srivastava M."/>
            <person name="Begovic E."/>
            <person name="Chapman J."/>
            <person name="Putnam N.H."/>
            <person name="Hellsten U."/>
            <person name="Kawashima T."/>
            <person name="Kuo A."/>
            <person name="Mitros T."/>
            <person name="Salamov A."/>
            <person name="Carpenter M.L."/>
            <person name="Signorovitch A.Y."/>
            <person name="Moreno M.A."/>
            <person name="Kamm K."/>
            <person name="Grimwood J."/>
            <person name="Schmutz J."/>
            <person name="Shapiro H."/>
            <person name="Grigoriev I.V."/>
            <person name="Buss L.W."/>
            <person name="Schierwater B."/>
            <person name="Dellaporta S.L."/>
            <person name="Rokhsar D.S."/>
        </authorList>
    </citation>
    <scope>NUCLEOTIDE SEQUENCE [LARGE SCALE GENOMIC DNA]</scope>
    <source>
        <strain evidence="8 9">Grell-BS-1999</strain>
    </source>
</reference>
<name>B3RR47_TRIAD</name>
<evidence type="ECO:0000256" key="3">
    <source>
        <dbReference type="ARBA" id="ARBA00022692"/>
    </source>
</evidence>
<dbReference type="PRINTS" id="PR00259">
    <property type="entry name" value="TMFOUR"/>
</dbReference>
<dbReference type="GO" id="GO:0016020">
    <property type="term" value="C:membrane"/>
    <property type="evidence" value="ECO:0007669"/>
    <property type="project" value="UniProtKB-SubCell"/>
</dbReference>
<keyword evidence="6" id="KW-1015">Disulfide bond</keyword>
<gene>
    <name evidence="8" type="ORF">TRIADDRAFT_54107</name>
</gene>
<proteinExistence type="inferred from homology"/>
<dbReference type="CTD" id="6751491"/>
<evidence type="ECO:0000256" key="5">
    <source>
        <dbReference type="ARBA" id="ARBA00023136"/>
    </source>
</evidence>
<dbReference type="Proteomes" id="UP000009022">
    <property type="component" value="Unassembled WGS sequence"/>
</dbReference>
<dbReference type="HOGENOM" id="CLU_055524_5_2_1"/>
<evidence type="ECO:0000313" key="9">
    <source>
        <dbReference type="Proteomes" id="UP000009022"/>
    </source>
</evidence>
<feature type="transmembrane region" description="Helical" evidence="7">
    <location>
        <begin position="214"/>
        <end position="238"/>
    </location>
</feature>